<proteinExistence type="predicted"/>
<dbReference type="InterPro" id="IPR045175">
    <property type="entry name" value="M28_fam"/>
</dbReference>
<organism evidence="4 5">
    <name type="scientific">Arsenicibacter rosenii</name>
    <dbReference type="NCBI Taxonomy" id="1750698"/>
    <lineage>
        <taxon>Bacteria</taxon>
        <taxon>Pseudomonadati</taxon>
        <taxon>Bacteroidota</taxon>
        <taxon>Cytophagia</taxon>
        <taxon>Cytophagales</taxon>
        <taxon>Spirosomataceae</taxon>
        <taxon>Arsenicibacter</taxon>
    </lineage>
</organism>
<dbReference type="Gene3D" id="2.30.42.10">
    <property type="match status" value="1"/>
</dbReference>
<dbReference type="EMBL" id="MORL01000010">
    <property type="protein sequence ID" value="OIN57747.1"/>
    <property type="molecule type" value="Genomic_DNA"/>
</dbReference>
<dbReference type="SUPFAM" id="SSF50156">
    <property type="entry name" value="PDZ domain-like"/>
    <property type="match status" value="1"/>
</dbReference>
<evidence type="ECO:0008006" key="6">
    <source>
        <dbReference type="Google" id="ProtNLM"/>
    </source>
</evidence>
<name>A0A1S2VG62_9BACT</name>
<dbReference type="GO" id="GO:0008235">
    <property type="term" value="F:metalloexopeptidase activity"/>
    <property type="evidence" value="ECO:0007669"/>
    <property type="project" value="InterPro"/>
</dbReference>
<comment type="caution">
    <text evidence="4">The sequence shown here is derived from an EMBL/GenBank/DDBJ whole genome shotgun (WGS) entry which is preliminary data.</text>
</comment>
<sequence length="413" mass="45368">MKQLFTTPLALIALNLAAPAVVAQSISEKNLREHIGYLASDELQGRGTSTDGEKKAADYLAKQFRKYGLKPMGTDGYYYPFTFKTNPNPHDTATANLPLRNGLDVVGFLDNGAENTVIIGAHFDHLGLGKDRNSLQANSEGMIHNGADDNASGTAGMLELARHFSQNKEKEPFNFLFMGFSAEELGLLGSKKWCEAPTYPLEKVNYMLNMDMIGRLNPDSRTLLVYGVGTSPVWVPLLDGLTSSFKVVKDSSGIGPSDQTSFYLKNIPVLHFFTGQHGDYHKPSDDADRINYAGERDVLEYMLAVINQTKDKGKLAFLTTRNTSMTRSAFRITMGVMPDYAFDGTGMRIDGVTNGKPGQIAGLQKGDVLIHMGDDDVKNVEGYMKALAKVKKGDTVKVKVLREGREKEVEVTF</sequence>
<dbReference type="SUPFAM" id="SSF53187">
    <property type="entry name" value="Zn-dependent exopeptidases"/>
    <property type="match status" value="1"/>
</dbReference>
<dbReference type="GO" id="GO:0006508">
    <property type="term" value="P:proteolysis"/>
    <property type="evidence" value="ECO:0007669"/>
    <property type="project" value="InterPro"/>
</dbReference>
<dbReference type="Gene3D" id="3.40.630.10">
    <property type="entry name" value="Zn peptidases"/>
    <property type="match status" value="1"/>
</dbReference>
<dbReference type="PANTHER" id="PTHR12147:SF26">
    <property type="entry name" value="PEPTIDASE M28 DOMAIN-CONTAINING PROTEIN"/>
    <property type="match status" value="1"/>
</dbReference>
<evidence type="ECO:0000256" key="1">
    <source>
        <dbReference type="SAM" id="SignalP"/>
    </source>
</evidence>
<dbReference type="Proteomes" id="UP000181790">
    <property type="component" value="Unassembled WGS sequence"/>
</dbReference>
<dbReference type="InterPro" id="IPR036034">
    <property type="entry name" value="PDZ_sf"/>
</dbReference>
<evidence type="ECO:0000313" key="5">
    <source>
        <dbReference type="Proteomes" id="UP000181790"/>
    </source>
</evidence>
<dbReference type="InterPro" id="IPR001478">
    <property type="entry name" value="PDZ"/>
</dbReference>
<dbReference type="Pfam" id="PF13180">
    <property type="entry name" value="PDZ_2"/>
    <property type="match status" value="1"/>
</dbReference>
<dbReference type="Pfam" id="PF04389">
    <property type="entry name" value="Peptidase_M28"/>
    <property type="match status" value="1"/>
</dbReference>
<feature type="domain" description="PDZ" evidence="3">
    <location>
        <begin position="346"/>
        <end position="412"/>
    </location>
</feature>
<protein>
    <recommendedName>
        <fullName evidence="6">Peptidase M28</fullName>
    </recommendedName>
</protein>
<dbReference type="RefSeq" id="WP_071504687.1">
    <property type="nucleotide sequence ID" value="NZ_MORL01000010.1"/>
</dbReference>
<feature type="chain" id="PRO_5010277048" description="Peptidase M28" evidence="1">
    <location>
        <begin position="24"/>
        <end position="413"/>
    </location>
</feature>
<feature type="domain" description="Peptidase M28" evidence="2">
    <location>
        <begin position="105"/>
        <end position="305"/>
    </location>
</feature>
<gene>
    <name evidence="4" type="ORF">BLX24_18570</name>
</gene>
<feature type="signal peptide" evidence="1">
    <location>
        <begin position="1"/>
        <end position="23"/>
    </location>
</feature>
<dbReference type="PANTHER" id="PTHR12147">
    <property type="entry name" value="METALLOPEPTIDASE M28 FAMILY MEMBER"/>
    <property type="match status" value="1"/>
</dbReference>
<evidence type="ECO:0000259" key="2">
    <source>
        <dbReference type="Pfam" id="PF04389"/>
    </source>
</evidence>
<keyword evidence="1" id="KW-0732">Signal</keyword>
<evidence type="ECO:0000313" key="4">
    <source>
        <dbReference type="EMBL" id="OIN57747.1"/>
    </source>
</evidence>
<dbReference type="AlphaFoldDB" id="A0A1S2VG62"/>
<dbReference type="InterPro" id="IPR007484">
    <property type="entry name" value="Peptidase_M28"/>
</dbReference>
<dbReference type="OrthoDB" id="1521787at2"/>
<evidence type="ECO:0000259" key="3">
    <source>
        <dbReference type="Pfam" id="PF13180"/>
    </source>
</evidence>
<keyword evidence="5" id="KW-1185">Reference proteome</keyword>
<accession>A0A1S2VG62</accession>
<reference evidence="4 5" key="1">
    <citation type="submission" date="2016-10" db="EMBL/GenBank/DDBJ databases">
        <title>Arsenicibacter rosenii gen. nov., sp. nov., an efficient arsenic-methylating bacterium isolated from an arsenic-contaminated paddy soil.</title>
        <authorList>
            <person name="Huang K."/>
        </authorList>
    </citation>
    <scope>NUCLEOTIDE SEQUENCE [LARGE SCALE GENOMIC DNA]</scope>
    <source>
        <strain evidence="4 5">SM-1</strain>
    </source>
</reference>